<feature type="compositionally biased region" description="Low complexity" evidence="1">
    <location>
        <begin position="441"/>
        <end position="454"/>
    </location>
</feature>
<dbReference type="RefSeq" id="XP_024344116.1">
    <property type="nucleotide sequence ID" value="XM_024478129.1"/>
</dbReference>
<feature type="compositionally biased region" description="Polar residues" evidence="1">
    <location>
        <begin position="706"/>
        <end position="715"/>
    </location>
</feature>
<feature type="compositionally biased region" description="Polar residues" evidence="1">
    <location>
        <begin position="581"/>
        <end position="590"/>
    </location>
</feature>
<protein>
    <submittedName>
        <fullName evidence="2">Uncharacterized protein</fullName>
    </submittedName>
</protein>
<dbReference type="Proteomes" id="UP000194127">
    <property type="component" value="Unassembled WGS sequence"/>
</dbReference>
<dbReference type="OrthoDB" id="3231532at2759"/>
<feature type="compositionally biased region" description="Low complexity" evidence="1">
    <location>
        <begin position="92"/>
        <end position="101"/>
    </location>
</feature>
<sequence length="845" mass="90764">MPAKMLGRTKTQAKKESGRGLFSRKNAPKADDSPSDSPEEKASLSPAQSRTSSGKDKERASDDNAQVFGLLANSLIPDPLPELPAWFHTDSDAWSASSPASIRSRYPMHNTAGPRWYRNHHLFPPQDNTPPSQFSPSFPPMPSAAERSQESTRVPGLSRTPSESPSPTPNSSQIRIMEPNGRVRTRKISQSENADLLDNSDPWGMQWHHESPYDIGLNQERGASPDAESPTEPRARRMSFNASTSRHKTVTPSPLSQSTSAIHLSVSDPTSAHIPRRLSKRRKPFVGIFGHQSQDNFHAHPKAASAPPDGTSFTDDVQQKMLRRKSTGPPIAASASMASLHPDSSVREKHSSFMGRLARRFSVMRKQDPVAIKVDSPTDSAPTEARKSIVNGTKRVPAPSIDGEGELRPRASTSISFEGAPAPGRLTIANPDEGMSLTESPAAVEAALPPVEAPQSEVHASAPQESSPTPETPIAPTLSADVPAPAPPMSPLPPPTMLANFDHSLPPTPTTTARPLSTSTDAPSQSANTTSYAASVSGLTSGFTNYDPSSTSLIPDDAALARASMVANPPTPHLTPLVIFPSQSNSSASVVQPAVQESSKHRDGSPTKAKESSHRKSPSTTRRRETETFKLVRSPSGSVRSPNGDVITGMGEQWEVVESADSPKRSRKKESSKSKERDGEEAAEPRAHRRQRSTNEPPAVDRTPSAARSTRTPSVDTARRRPTSDFQNSAELNAMRAKDAWEMDRLWKARSMAIGPDGAAVVQTPPTIVDGSVVSDGQTAGSIPSALDLHRATSAPQPTQHGSNHTFYAIQPAAVPPPPAGLPFVLRPHSVPYQRPQFRPSFSHA</sequence>
<accession>A0A1X6NFP3</accession>
<feature type="region of interest" description="Disordered" evidence="1">
    <location>
        <begin position="91"/>
        <end position="260"/>
    </location>
</feature>
<evidence type="ECO:0000313" key="2">
    <source>
        <dbReference type="EMBL" id="OSX67322.1"/>
    </source>
</evidence>
<feature type="compositionally biased region" description="Basic and acidic residues" evidence="1">
    <location>
        <begin position="598"/>
        <end position="614"/>
    </location>
</feature>
<feature type="region of interest" description="Disordered" evidence="1">
    <location>
        <begin position="568"/>
        <end position="731"/>
    </location>
</feature>
<feature type="region of interest" description="Disordered" evidence="1">
    <location>
        <begin position="1"/>
        <end position="65"/>
    </location>
</feature>
<evidence type="ECO:0000256" key="1">
    <source>
        <dbReference type="SAM" id="MobiDB-lite"/>
    </source>
</evidence>
<feature type="compositionally biased region" description="Basic and acidic residues" evidence="1">
    <location>
        <begin position="28"/>
        <end position="42"/>
    </location>
</feature>
<feature type="compositionally biased region" description="Low complexity" evidence="1">
    <location>
        <begin position="510"/>
        <end position="520"/>
    </location>
</feature>
<keyword evidence="3" id="KW-1185">Reference proteome</keyword>
<feature type="compositionally biased region" description="Basic and acidic residues" evidence="1">
    <location>
        <begin position="53"/>
        <end position="62"/>
    </location>
</feature>
<name>A0A1X6NFP3_9APHY</name>
<feature type="compositionally biased region" description="Basic and acidic residues" evidence="1">
    <location>
        <begin position="661"/>
        <end position="686"/>
    </location>
</feature>
<evidence type="ECO:0000313" key="3">
    <source>
        <dbReference type="Proteomes" id="UP000194127"/>
    </source>
</evidence>
<dbReference type="STRING" id="670580.A0A1X6NFP3"/>
<feature type="region of interest" description="Disordered" evidence="1">
    <location>
        <begin position="394"/>
        <end position="532"/>
    </location>
</feature>
<feature type="region of interest" description="Disordered" evidence="1">
    <location>
        <begin position="323"/>
        <end position="347"/>
    </location>
</feature>
<dbReference type="GeneID" id="36323079"/>
<gene>
    <name evidence="2" type="ORF">POSPLADRAFT_1042555</name>
</gene>
<feature type="compositionally biased region" description="Polar residues" evidence="1">
    <location>
        <begin position="240"/>
        <end position="260"/>
    </location>
</feature>
<feature type="compositionally biased region" description="Pro residues" evidence="1">
    <location>
        <begin position="484"/>
        <end position="496"/>
    </location>
</feature>
<feature type="compositionally biased region" description="Polar residues" evidence="1">
    <location>
        <begin position="521"/>
        <end position="532"/>
    </location>
</feature>
<organism evidence="2 3">
    <name type="scientific">Postia placenta MAD-698-R-SB12</name>
    <dbReference type="NCBI Taxonomy" id="670580"/>
    <lineage>
        <taxon>Eukaryota</taxon>
        <taxon>Fungi</taxon>
        <taxon>Dikarya</taxon>
        <taxon>Basidiomycota</taxon>
        <taxon>Agaricomycotina</taxon>
        <taxon>Agaricomycetes</taxon>
        <taxon>Polyporales</taxon>
        <taxon>Adustoporiaceae</taxon>
        <taxon>Rhodonia</taxon>
    </lineage>
</organism>
<dbReference type="EMBL" id="KZ110591">
    <property type="protein sequence ID" value="OSX67322.1"/>
    <property type="molecule type" value="Genomic_DNA"/>
</dbReference>
<dbReference type="AlphaFoldDB" id="A0A1X6NFP3"/>
<feature type="compositionally biased region" description="Low complexity" evidence="1">
    <location>
        <begin position="158"/>
        <end position="172"/>
    </location>
</feature>
<reference evidence="2 3" key="1">
    <citation type="submission" date="2017-04" db="EMBL/GenBank/DDBJ databases">
        <title>Genome Sequence of the Model Brown-Rot Fungus Postia placenta SB12.</title>
        <authorList>
            <consortium name="DOE Joint Genome Institute"/>
            <person name="Gaskell J."/>
            <person name="Kersten P."/>
            <person name="Larrondo L.F."/>
            <person name="Canessa P."/>
            <person name="Martinez D."/>
            <person name="Hibbett D."/>
            <person name="Schmoll M."/>
            <person name="Kubicek C.P."/>
            <person name="Martinez A.T."/>
            <person name="Yadav J."/>
            <person name="Master E."/>
            <person name="Magnuson J.K."/>
            <person name="James T."/>
            <person name="Yaver D."/>
            <person name="Berka R."/>
            <person name="Labutti K."/>
            <person name="Lipzen A."/>
            <person name="Aerts A."/>
            <person name="Barry K."/>
            <person name="Henrissat B."/>
            <person name="Blanchette R."/>
            <person name="Grigoriev I."/>
            <person name="Cullen D."/>
        </authorList>
    </citation>
    <scope>NUCLEOTIDE SEQUENCE [LARGE SCALE GENOMIC DNA]</scope>
    <source>
        <strain evidence="2 3">MAD-698-R-SB12</strain>
    </source>
</reference>
<proteinExistence type="predicted"/>